<keyword evidence="7" id="KW-1185">Reference proteome</keyword>
<keyword evidence="2 5" id="KW-0812">Transmembrane</keyword>
<protein>
    <recommendedName>
        <fullName evidence="8">RTA1-like protein</fullName>
    </recommendedName>
</protein>
<feature type="transmembrane region" description="Helical" evidence="5">
    <location>
        <begin position="147"/>
        <end position="172"/>
    </location>
</feature>
<dbReference type="PANTHER" id="PTHR31465:SF28">
    <property type="entry name" value="DOMAIN PROTEIN, PUTATIVE-RELATED"/>
    <property type="match status" value="1"/>
</dbReference>
<evidence type="ECO:0000313" key="6">
    <source>
        <dbReference type="EMBL" id="KAJ2784516.1"/>
    </source>
</evidence>
<dbReference type="Proteomes" id="UP001140217">
    <property type="component" value="Unassembled WGS sequence"/>
</dbReference>
<evidence type="ECO:0000256" key="4">
    <source>
        <dbReference type="ARBA" id="ARBA00023136"/>
    </source>
</evidence>
<feature type="transmembrane region" description="Helical" evidence="5">
    <location>
        <begin position="233"/>
        <end position="257"/>
    </location>
</feature>
<organism evidence="6 7">
    <name type="scientific">Coemansia javaensis</name>
    <dbReference type="NCBI Taxonomy" id="2761396"/>
    <lineage>
        <taxon>Eukaryota</taxon>
        <taxon>Fungi</taxon>
        <taxon>Fungi incertae sedis</taxon>
        <taxon>Zoopagomycota</taxon>
        <taxon>Kickxellomycotina</taxon>
        <taxon>Kickxellomycetes</taxon>
        <taxon>Kickxellales</taxon>
        <taxon>Kickxellaceae</taxon>
        <taxon>Coemansia</taxon>
    </lineage>
</organism>
<dbReference type="OrthoDB" id="3358017at2759"/>
<dbReference type="GO" id="GO:0016020">
    <property type="term" value="C:membrane"/>
    <property type="evidence" value="ECO:0007669"/>
    <property type="project" value="UniProtKB-SubCell"/>
</dbReference>
<evidence type="ECO:0000313" key="7">
    <source>
        <dbReference type="Proteomes" id="UP001140217"/>
    </source>
</evidence>
<gene>
    <name evidence="6" type="ORF">H4R18_001056</name>
</gene>
<evidence type="ECO:0008006" key="8">
    <source>
        <dbReference type="Google" id="ProtNLM"/>
    </source>
</evidence>
<feature type="transmembrane region" description="Helical" evidence="5">
    <location>
        <begin position="20"/>
        <end position="36"/>
    </location>
</feature>
<keyword evidence="3 5" id="KW-1133">Transmembrane helix</keyword>
<feature type="transmembrane region" description="Helical" evidence="5">
    <location>
        <begin position="196"/>
        <end position="213"/>
    </location>
</feature>
<name>A0A9W8HG49_9FUNG</name>
<feature type="transmembrane region" description="Helical" evidence="5">
    <location>
        <begin position="43"/>
        <end position="62"/>
    </location>
</feature>
<comment type="subcellular location">
    <subcellularLocation>
        <location evidence="1">Membrane</location>
        <topology evidence="1">Multi-pass membrane protein</topology>
    </subcellularLocation>
</comment>
<evidence type="ECO:0000256" key="3">
    <source>
        <dbReference type="ARBA" id="ARBA00022989"/>
    </source>
</evidence>
<dbReference type="Pfam" id="PF04479">
    <property type="entry name" value="RTA1"/>
    <property type="match status" value="1"/>
</dbReference>
<evidence type="ECO:0000256" key="5">
    <source>
        <dbReference type="SAM" id="Phobius"/>
    </source>
</evidence>
<reference evidence="6" key="1">
    <citation type="submission" date="2022-07" db="EMBL/GenBank/DDBJ databases">
        <title>Phylogenomic reconstructions and comparative analyses of Kickxellomycotina fungi.</title>
        <authorList>
            <person name="Reynolds N.K."/>
            <person name="Stajich J.E."/>
            <person name="Barry K."/>
            <person name="Grigoriev I.V."/>
            <person name="Crous P."/>
            <person name="Smith M.E."/>
        </authorList>
    </citation>
    <scope>NUCLEOTIDE SEQUENCE</scope>
    <source>
        <strain evidence="6">NBRC 105414</strain>
    </source>
</reference>
<feature type="transmembrane region" description="Helical" evidence="5">
    <location>
        <begin position="68"/>
        <end position="92"/>
    </location>
</feature>
<dbReference type="PANTHER" id="PTHR31465">
    <property type="entry name" value="PROTEIN RTA1-RELATED"/>
    <property type="match status" value="1"/>
</dbReference>
<evidence type="ECO:0000256" key="2">
    <source>
        <dbReference type="ARBA" id="ARBA00022692"/>
    </source>
</evidence>
<comment type="caution">
    <text evidence="6">The sequence shown here is derived from an EMBL/GenBank/DDBJ whole genome shotgun (WGS) entry which is preliminary data.</text>
</comment>
<keyword evidence="4 5" id="KW-0472">Membrane</keyword>
<dbReference type="AlphaFoldDB" id="A0A9W8HG49"/>
<evidence type="ECO:0000256" key="1">
    <source>
        <dbReference type="ARBA" id="ARBA00004141"/>
    </source>
</evidence>
<dbReference type="InterPro" id="IPR007568">
    <property type="entry name" value="RTA1"/>
</dbReference>
<proteinExistence type="predicted"/>
<accession>A0A9W8HG49</accession>
<sequence length="281" mass="31640">MSTVVDYFTYTPVQGAPEAATVVFAAVSGFLVFQAVRARSVRWAYILPVTAAAEAIGYIFRAVCIKHISLGLFICMNLFLLLPPNAMALFNYKSIGDVARQSGITPRRFWLRPRFITLFFWSSDVLSFALQSAGASMTAHASTVTTGRWICLVGLAIQLVFLALFFAIVIVIKRNPLYTVSKHPAKMDGAQAKSRLMLIIILTTVLLYVRSVYRLIEFADGYGGRIYRAEWALYVFDTLMILFMFVVYIALNVVAFFPRKHVDMPDEYALVESRIDPRSRI</sequence>
<dbReference type="EMBL" id="JANBUL010000025">
    <property type="protein sequence ID" value="KAJ2784516.1"/>
    <property type="molecule type" value="Genomic_DNA"/>
</dbReference>
<feature type="transmembrane region" description="Helical" evidence="5">
    <location>
        <begin position="113"/>
        <end position="135"/>
    </location>
</feature>